<dbReference type="Proteomes" id="UP000324222">
    <property type="component" value="Unassembled WGS sequence"/>
</dbReference>
<evidence type="ECO:0000313" key="1">
    <source>
        <dbReference type="EMBL" id="MPC29861.1"/>
    </source>
</evidence>
<accession>A0A5B7E766</accession>
<keyword evidence="2" id="KW-1185">Reference proteome</keyword>
<organism evidence="1 2">
    <name type="scientific">Portunus trituberculatus</name>
    <name type="common">Swimming crab</name>
    <name type="synonym">Neptunus trituberculatus</name>
    <dbReference type="NCBI Taxonomy" id="210409"/>
    <lineage>
        <taxon>Eukaryota</taxon>
        <taxon>Metazoa</taxon>
        <taxon>Ecdysozoa</taxon>
        <taxon>Arthropoda</taxon>
        <taxon>Crustacea</taxon>
        <taxon>Multicrustacea</taxon>
        <taxon>Malacostraca</taxon>
        <taxon>Eumalacostraca</taxon>
        <taxon>Eucarida</taxon>
        <taxon>Decapoda</taxon>
        <taxon>Pleocyemata</taxon>
        <taxon>Brachyura</taxon>
        <taxon>Eubrachyura</taxon>
        <taxon>Portunoidea</taxon>
        <taxon>Portunidae</taxon>
        <taxon>Portuninae</taxon>
        <taxon>Portunus</taxon>
    </lineage>
</organism>
<dbReference type="AlphaFoldDB" id="A0A5B7E766"/>
<dbReference type="EMBL" id="VSRR010002149">
    <property type="protein sequence ID" value="MPC29861.1"/>
    <property type="molecule type" value="Genomic_DNA"/>
</dbReference>
<gene>
    <name evidence="1" type="ORF">E2C01_023112</name>
</gene>
<name>A0A5B7E766_PORTR</name>
<sequence>MVKIDCDGEEEEEEERGGHVGEVGSGVALWLSLNTALTHSRVRHCSLNTDFNIVPLPPLPTRRSTYRSFYIGNQSTRPGLYARVAPSPYFGFSKQLFFSIQGPISWQAHLPSPYHPPALWGLSYPEVCAARATSQLCTAPKKTAASRKQPDIACASQRSSFYDLTIDAVAII</sequence>
<reference evidence="1 2" key="1">
    <citation type="submission" date="2019-05" db="EMBL/GenBank/DDBJ databases">
        <title>Another draft genome of Portunus trituberculatus and its Hox gene families provides insights of decapod evolution.</title>
        <authorList>
            <person name="Jeong J.-H."/>
            <person name="Song I."/>
            <person name="Kim S."/>
            <person name="Choi T."/>
            <person name="Kim D."/>
            <person name="Ryu S."/>
            <person name="Kim W."/>
        </authorList>
    </citation>
    <scope>NUCLEOTIDE SEQUENCE [LARGE SCALE GENOMIC DNA]</scope>
    <source>
        <tissue evidence="1">Muscle</tissue>
    </source>
</reference>
<comment type="caution">
    <text evidence="1">The sequence shown here is derived from an EMBL/GenBank/DDBJ whole genome shotgun (WGS) entry which is preliminary data.</text>
</comment>
<proteinExistence type="predicted"/>
<evidence type="ECO:0000313" key="2">
    <source>
        <dbReference type="Proteomes" id="UP000324222"/>
    </source>
</evidence>
<protein>
    <submittedName>
        <fullName evidence="1">Uncharacterized protein</fullName>
    </submittedName>
</protein>